<dbReference type="Proteomes" id="UP000190774">
    <property type="component" value="Unassembled WGS sequence"/>
</dbReference>
<gene>
    <name evidence="1" type="ORF">SAMN02745166_01524</name>
</gene>
<evidence type="ECO:0000313" key="2">
    <source>
        <dbReference type="Proteomes" id="UP000190774"/>
    </source>
</evidence>
<name>A0A1T4XHK0_9BACT</name>
<accession>A0A1T4XHK0</accession>
<protein>
    <submittedName>
        <fullName evidence="1">Uncharacterized protein</fullName>
    </submittedName>
</protein>
<proteinExistence type="predicted"/>
<dbReference type="EMBL" id="FUYE01000004">
    <property type="protein sequence ID" value="SKA89020.1"/>
    <property type="molecule type" value="Genomic_DNA"/>
</dbReference>
<sequence>MIPGSAQIVRMRPKGSKARDWWPINEEAGLVKECALRFGGGKLEKELTPAGEQVQAYPKLGELRKRSMTDPFTSWTM</sequence>
<reference evidence="2" key="1">
    <citation type="submission" date="2017-02" db="EMBL/GenBank/DDBJ databases">
        <authorList>
            <person name="Varghese N."/>
            <person name="Submissions S."/>
        </authorList>
    </citation>
    <scope>NUCLEOTIDE SEQUENCE [LARGE SCALE GENOMIC DNA]</scope>
    <source>
        <strain evidence="2">ATCC 700200</strain>
    </source>
</reference>
<dbReference type="AlphaFoldDB" id="A0A1T4XHK0"/>
<keyword evidence="2" id="KW-1185">Reference proteome</keyword>
<evidence type="ECO:0000313" key="1">
    <source>
        <dbReference type="EMBL" id="SKA89020.1"/>
    </source>
</evidence>
<organism evidence="1 2">
    <name type="scientific">Prosthecobacter debontii</name>
    <dbReference type="NCBI Taxonomy" id="48467"/>
    <lineage>
        <taxon>Bacteria</taxon>
        <taxon>Pseudomonadati</taxon>
        <taxon>Verrucomicrobiota</taxon>
        <taxon>Verrucomicrobiia</taxon>
        <taxon>Verrucomicrobiales</taxon>
        <taxon>Verrucomicrobiaceae</taxon>
        <taxon>Prosthecobacter</taxon>
    </lineage>
</organism>